<dbReference type="Proteomes" id="UP000249218">
    <property type="component" value="Unassembled WGS sequence"/>
</dbReference>
<keyword evidence="2" id="KW-1185">Reference proteome</keyword>
<proteinExistence type="predicted"/>
<reference evidence="1 2" key="1">
    <citation type="journal article" date="2017" name="BMC Biol.">
        <title>Genomic innovations, transcriptional plasticity and gene loss underlying the evolution and divergence of two highly polyphagous and invasive Helicoverpa pest species.</title>
        <authorList>
            <person name="Pearce S.L."/>
            <person name="Clarke D.F."/>
            <person name="East P.D."/>
            <person name="Elfekih S."/>
            <person name="Gordon K.H."/>
            <person name="Jermiin L.S."/>
            <person name="McGaughran A."/>
            <person name="Oakeshott J.G."/>
            <person name="Papanikolaou A."/>
            <person name="Perera O.P."/>
            <person name="Rane R.V."/>
            <person name="Richards S."/>
            <person name="Tay W.T."/>
            <person name="Walsh T.K."/>
            <person name="Anderson A."/>
            <person name="Anderson C.J."/>
            <person name="Asgari S."/>
            <person name="Board P.G."/>
            <person name="Bretschneider A."/>
            <person name="Campbell P.M."/>
            <person name="Chertemps T."/>
            <person name="Christeller J.T."/>
            <person name="Coppin C.W."/>
            <person name="Downes S.J."/>
            <person name="Duan G."/>
            <person name="Farnsworth C.A."/>
            <person name="Good R.T."/>
            <person name="Han L.B."/>
            <person name="Han Y.C."/>
            <person name="Hatje K."/>
            <person name="Horne I."/>
            <person name="Huang Y.P."/>
            <person name="Hughes D.S."/>
            <person name="Jacquin-Joly E."/>
            <person name="James W."/>
            <person name="Jhangiani S."/>
            <person name="Kollmar M."/>
            <person name="Kuwar S.S."/>
            <person name="Li S."/>
            <person name="Liu N.Y."/>
            <person name="Maibeche M.T."/>
            <person name="Miller J.R."/>
            <person name="Montagne N."/>
            <person name="Perry T."/>
            <person name="Qu J."/>
            <person name="Song S.V."/>
            <person name="Sutton G.G."/>
            <person name="Vogel H."/>
            <person name="Walenz B.P."/>
            <person name="Xu W."/>
            <person name="Zhang H.J."/>
            <person name="Zou Z."/>
            <person name="Batterham P."/>
            <person name="Edwards O.R."/>
            <person name="Feyereisen R."/>
            <person name="Gibbs R.A."/>
            <person name="Heckel D.G."/>
            <person name="McGrath A."/>
            <person name="Robin C."/>
            <person name="Scherer S.E."/>
            <person name="Worley K.C."/>
            <person name="Wu Y.D."/>
        </authorList>
    </citation>
    <scope>NUCLEOTIDE SEQUENCE [LARGE SCALE GENOMIC DNA]</scope>
    <source>
        <strain evidence="1">Harm_GR_Male_#8</strain>
        <tissue evidence="1">Whole organism</tissue>
    </source>
</reference>
<evidence type="ECO:0000313" key="1">
    <source>
        <dbReference type="EMBL" id="PZC73778.1"/>
    </source>
</evidence>
<dbReference type="PANTHER" id="PTHR47027">
    <property type="entry name" value="REVERSE TRANSCRIPTASE DOMAIN-CONTAINING PROTEIN"/>
    <property type="match status" value="1"/>
</dbReference>
<protein>
    <submittedName>
        <fullName evidence="1">Uncharacterized protein</fullName>
    </submittedName>
</protein>
<accession>A0A2W1BG65</accession>
<dbReference type="OrthoDB" id="10062692at2759"/>
<gene>
    <name evidence="1" type="primary">HaOG208789</name>
    <name evidence="1" type="ORF">B5X24_HaOG208789</name>
</gene>
<dbReference type="AlphaFoldDB" id="A0A2W1BG65"/>
<evidence type="ECO:0000313" key="2">
    <source>
        <dbReference type="Proteomes" id="UP000249218"/>
    </source>
</evidence>
<dbReference type="PANTHER" id="PTHR47027:SF20">
    <property type="entry name" value="REVERSE TRANSCRIPTASE-LIKE PROTEIN WITH RNA-DIRECTED DNA POLYMERASE DOMAIN"/>
    <property type="match status" value="1"/>
</dbReference>
<dbReference type="EMBL" id="KZ150085">
    <property type="protein sequence ID" value="PZC73778.1"/>
    <property type="molecule type" value="Genomic_DNA"/>
</dbReference>
<sequence length="224" mass="25054">MKKKSVPVLPVVLLRKAYRSGRMLRKGMENDERNDGCFFGKDDLVGTNILVVTWKMTTDRIENKKEDVLNKIGIKRSTVDMIFTLRQLQEKCREQKTPLFVAFVDLNKAFDTVSREGMYSALESIGCPPKILSLVKSFHEVTSLVKPVVRDVALVSVCSVTKGVVSQTPPHKSSAIDEMAVDLCIYNSDITTHKYNNNPPGIEIGMGIPCDDKILSLIGIQTHR</sequence>
<organism evidence="1 2">
    <name type="scientific">Helicoverpa armigera</name>
    <name type="common">Cotton bollworm</name>
    <name type="synonym">Heliothis armigera</name>
    <dbReference type="NCBI Taxonomy" id="29058"/>
    <lineage>
        <taxon>Eukaryota</taxon>
        <taxon>Metazoa</taxon>
        <taxon>Ecdysozoa</taxon>
        <taxon>Arthropoda</taxon>
        <taxon>Hexapoda</taxon>
        <taxon>Insecta</taxon>
        <taxon>Pterygota</taxon>
        <taxon>Neoptera</taxon>
        <taxon>Endopterygota</taxon>
        <taxon>Lepidoptera</taxon>
        <taxon>Glossata</taxon>
        <taxon>Ditrysia</taxon>
        <taxon>Noctuoidea</taxon>
        <taxon>Noctuidae</taxon>
        <taxon>Heliothinae</taxon>
        <taxon>Helicoverpa</taxon>
    </lineage>
</organism>
<name>A0A2W1BG65_HELAM</name>